<gene>
    <name evidence="8" type="ORF">ACFSE6_18450</name>
</gene>
<comment type="caution">
    <text evidence="8">The sequence shown here is derived from an EMBL/GenBank/DDBJ whole genome shotgun (WGS) entry which is preliminary data.</text>
</comment>
<feature type="signal peptide" evidence="5">
    <location>
        <begin position="1"/>
        <end position="18"/>
    </location>
</feature>
<dbReference type="InterPro" id="IPR000073">
    <property type="entry name" value="AB_hydrolase_1"/>
</dbReference>
<dbReference type="PANTHER" id="PTHR43248:SF29">
    <property type="entry name" value="TRIPEPTIDYL AMINOPEPTIDASE"/>
    <property type="match status" value="1"/>
</dbReference>
<sequence>MRRVPLTTSLAAVAAAVAVLTGCSSPTPMDRVEPTGGEERGSGAAEQESSSGEPEPDPEPAELAEYYGQQLDWQECGARECATVTVPVDYAEPAGETIELAVQRRSADGESLGSLVINPGGPGGSGLEMLTTVDQMFSGDLLARYDVVAFDPRGVGESAPVDCVSDAELDELRAADYEMDTQQGIADFRADARRIAEGCAAGSGPVLRHIDTRSAARDMDVLRASLGEDDLDYLGYSYGTLLGSVYAETFPGRVGRMVLDGAMDPSLTASEISRDQAEAFEQALRAYVEDCQAGPQCPLDGDVEDGMEQIRTLLDLAGEDPLPTADGRELTAPLALSGILTALYNVGNWPVLTSALEQAIGQSDGSQLMFLADFQAGRTEDGSYRDNSTEANWAINCLDHPVRGNLEQWRSEAEDLAEAAPTFGPSLSYGDLLCEPWSVDGDGVEGPVQAAGAAPILVVGTTGDPATPYRWSESLTEQLASGTLLTYEGEGHTAYGSSNACVTEAVDAYLIDGVVPEDGTMC</sequence>
<evidence type="ECO:0000259" key="7">
    <source>
        <dbReference type="Pfam" id="PF08386"/>
    </source>
</evidence>
<evidence type="ECO:0000259" key="6">
    <source>
        <dbReference type="Pfam" id="PF00561"/>
    </source>
</evidence>
<evidence type="ECO:0000256" key="2">
    <source>
        <dbReference type="ARBA" id="ARBA00022729"/>
    </source>
</evidence>
<evidence type="ECO:0000256" key="1">
    <source>
        <dbReference type="ARBA" id="ARBA00010088"/>
    </source>
</evidence>
<feature type="region of interest" description="Disordered" evidence="4">
    <location>
        <begin position="23"/>
        <end position="61"/>
    </location>
</feature>
<dbReference type="RefSeq" id="WP_388010894.1">
    <property type="nucleotide sequence ID" value="NZ_JBHUEE010000014.1"/>
</dbReference>
<dbReference type="Gene3D" id="3.40.50.1820">
    <property type="entry name" value="alpha/beta hydrolase"/>
    <property type="match status" value="1"/>
</dbReference>
<accession>A0ABW4L8G4</accession>
<feature type="chain" id="PRO_5047383770" evidence="5">
    <location>
        <begin position="19"/>
        <end position="522"/>
    </location>
</feature>
<dbReference type="EMBL" id="JBHUEE010000014">
    <property type="protein sequence ID" value="MFD1719826.1"/>
    <property type="molecule type" value="Genomic_DNA"/>
</dbReference>
<dbReference type="Pfam" id="PF08386">
    <property type="entry name" value="Abhydrolase_4"/>
    <property type="match status" value="1"/>
</dbReference>
<keyword evidence="2 5" id="KW-0732">Signal</keyword>
<keyword evidence="3 8" id="KW-0378">Hydrolase</keyword>
<dbReference type="InterPro" id="IPR013595">
    <property type="entry name" value="Pept_S33_TAP-like_C"/>
</dbReference>
<protein>
    <submittedName>
        <fullName evidence="8">Alpha/beta hydrolase</fullName>
    </submittedName>
</protein>
<keyword evidence="9" id="KW-1185">Reference proteome</keyword>
<dbReference type="Proteomes" id="UP001597277">
    <property type="component" value="Unassembled WGS sequence"/>
</dbReference>
<evidence type="ECO:0000256" key="3">
    <source>
        <dbReference type="ARBA" id="ARBA00022801"/>
    </source>
</evidence>
<reference evidence="9" key="1">
    <citation type="journal article" date="2019" name="Int. J. Syst. Evol. Microbiol.">
        <title>The Global Catalogue of Microorganisms (GCM) 10K type strain sequencing project: providing services to taxonomists for standard genome sequencing and annotation.</title>
        <authorList>
            <consortium name="The Broad Institute Genomics Platform"/>
            <consortium name="The Broad Institute Genome Sequencing Center for Infectious Disease"/>
            <person name="Wu L."/>
            <person name="Ma J."/>
        </authorList>
    </citation>
    <scope>NUCLEOTIDE SEQUENCE [LARGE SCALE GENOMIC DNA]</scope>
    <source>
        <strain evidence="9">JCM 17130</strain>
    </source>
</reference>
<evidence type="ECO:0000313" key="8">
    <source>
        <dbReference type="EMBL" id="MFD1719826.1"/>
    </source>
</evidence>
<dbReference type="PANTHER" id="PTHR43248">
    <property type="entry name" value="2-SUCCINYL-6-HYDROXY-2,4-CYCLOHEXADIENE-1-CARBOXYLATE SYNTHASE"/>
    <property type="match status" value="1"/>
</dbReference>
<evidence type="ECO:0000313" key="9">
    <source>
        <dbReference type="Proteomes" id="UP001597277"/>
    </source>
</evidence>
<evidence type="ECO:0000256" key="4">
    <source>
        <dbReference type="SAM" id="MobiDB-lite"/>
    </source>
</evidence>
<organism evidence="8 9">
    <name type="scientific">Georgenia deserti</name>
    <dbReference type="NCBI Taxonomy" id="2093781"/>
    <lineage>
        <taxon>Bacteria</taxon>
        <taxon>Bacillati</taxon>
        <taxon>Actinomycetota</taxon>
        <taxon>Actinomycetes</taxon>
        <taxon>Micrococcales</taxon>
        <taxon>Bogoriellaceae</taxon>
        <taxon>Georgenia</taxon>
    </lineage>
</organism>
<dbReference type="SUPFAM" id="SSF53474">
    <property type="entry name" value="alpha/beta-Hydrolases"/>
    <property type="match status" value="1"/>
</dbReference>
<proteinExistence type="inferred from homology"/>
<comment type="similarity">
    <text evidence="1">Belongs to the peptidase S33 family.</text>
</comment>
<dbReference type="GO" id="GO:0016787">
    <property type="term" value="F:hydrolase activity"/>
    <property type="evidence" value="ECO:0007669"/>
    <property type="project" value="UniProtKB-KW"/>
</dbReference>
<feature type="compositionally biased region" description="Low complexity" evidence="4">
    <location>
        <begin position="42"/>
        <end position="53"/>
    </location>
</feature>
<name>A0ABW4L8G4_9MICO</name>
<dbReference type="InterPro" id="IPR051601">
    <property type="entry name" value="Serine_prot/Carboxylest_S33"/>
</dbReference>
<dbReference type="Pfam" id="PF00561">
    <property type="entry name" value="Abhydrolase_1"/>
    <property type="match status" value="1"/>
</dbReference>
<evidence type="ECO:0000256" key="5">
    <source>
        <dbReference type="SAM" id="SignalP"/>
    </source>
</evidence>
<feature type="compositionally biased region" description="Basic and acidic residues" evidence="4">
    <location>
        <begin position="30"/>
        <end position="41"/>
    </location>
</feature>
<feature type="domain" description="Peptidase S33 tripeptidyl aminopeptidase-like C-terminal" evidence="7">
    <location>
        <begin position="421"/>
        <end position="522"/>
    </location>
</feature>
<dbReference type="PROSITE" id="PS51257">
    <property type="entry name" value="PROKAR_LIPOPROTEIN"/>
    <property type="match status" value="1"/>
</dbReference>
<dbReference type="InterPro" id="IPR029058">
    <property type="entry name" value="AB_hydrolase_fold"/>
</dbReference>
<feature type="domain" description="AB hydrolase-1" evidence="6">
    <location>
        <begin position="115"/>
        <end position="301"/>
    </location>
</feature>